<evidence type="ECO:0000313" key="3">
    <source>
        <dbReference type="Proteomes" id="UP000007797"/>
    </source>
</evidence>
<dbReference type="KEGG" id="dfa:DFA_10026"/>
<dbReference type="STRING" id="1054147.F4Q927"/>
<dbReference type="PANTHER" id="PTHR43544:SF2">
    <property type="entry name" value="OXIDOREDUCTASE"/>
    <property type="match status" value="1"/>
</dbReference>
<dbReference type="EMBL" id="GL883026">
    <property type="protein sequence ID" value="EGG15196.1"/>
    <property type="molecule type" value="Genomic_DNA"/>
</dbReference>
<dbReference type="Pfam" id="PF05721">
    <property type="entry name" value="PhyH"/>
    <property type="match status" value="1"/>
</dbReference>
<dbReference type="RefSeq" id="XP_004351916.1">
    <property type="nucleotide sequence ID" value="XM_004351864.1"/>
</dbReference>
<sequence length="1037" mass="119062">MTDTTTISTSTTIQQQYLLSTKQFKQFNENGYLIVDGLISLEQIDNVFKDIKVKLDHLESSLFKHNKINSCTTNTSTTLDERIINIENQYKGASIMLHSMFAGRLVKSIGDIMQSEATLDIIQQLLADGNISGHPEWNVRVKIPNNRSFEVPWHQDAAYLAEGADAFDQITVWIPLVDINDCNGPVELIPCKDPKLLPHKLQKIHRSGDQQLNESWYLEIPESHLNVDNTTIVNASGMKRGSALFFNNKIPHSSTTNISNSVRWTIDIRYQKTTDPSGFYPIDSIESKQEIKMKLRSDQQRSIPIDYNHWSGHNDILMTSLKKNDKKDKEEDIFKYKLIMDPFGDHDDLGIGGASKSKFTFDFDDEDILDESQTLVNNRSISPTDDDDNDNHNDNRTIESQLFSSKLENHCLQQQLVELTKLLDQERKRTNGLKQTNQDDDDSDHSSSTDSDDDEKEFEEIIDRLVTKREQQQQQDQESMVLKEKQEYKPMVVLNDDKRKEIEEDLTRAIDSLKKIATYSKDALKQTRNYRDYISVVRGNRSASMEKKEKNRLALINEIKSTGIRSLRKSKSTFAKEYTKKVASFFKYDIPSITSSSQLDEKEKETINEIQEEEEEKLPEPSIEEIVDEPSTKKNDGEGSRFQCHMCRKKYGEIHFFYELLCWKCANFNYGYRMVTADMKDRIMLVTGARVKIGYIACLKLLRAGATVLATSRFSKDTVIRYSMEKDFNDWKDRLHVYSLDLRDLRATEAFCQFLKSNYPYLSGIINNAAQTISRPSLFYKIPIELELEPINHLPKDIQSILDGNVKKELLFKNQGINTNYYNLNNNNNIGFRNQLQLTSDQIDNTTMVNVKNDDLIVFEEMDGDAQPEDKRSVNSWIQKLDQVPTIDMLEAHAVSSFSPFILNSLLAPMLKKGVQKLKSAHIINVSAMEGKFTRFYKSSNHPHTNMAKASMNMMTRTAALGYANSGIYLNSVDTGWITNENPYDIKIKQFTNGVEFQPPLDEIDGAARVLAPIFDGINNNNHEFGLFFKDYKPTSW</sequence>
<dbReference type="InterPro" id="IPR008775">
    <property type="entry name" value="Phytyl_CoA_dOase-like"/>
</dbReference>
<keyword evidence="3" id="KW-1185">Reference proteome</keyword>
<dbReference type="AlphaFoldDB" id="F4Q927"/>
<evidence type="ECO:0000313" key="2">
    <source>
        <dbReference type="EMBL" id="EGG15196.1"/>
    </source>
</evidence>
<dbReference type="PANTHER" id="PTHR43544">
    <property type="entry name" value="SHORT-CHAIN DEHYDROGENASE/REDUCTASE"/>
    <property type="match status" value="1"/>
</dbReference>
<protein>
    <recommendedName>
        <fullName evidence="4">Oxidoreductase</fullName>
    </recommendedName>
</protein>
<dbReference type="OrthoDB" id="445007at2759"/>
<feature type="region of interest" description="Disordered" evidence="1">
    <location>
        <begin position="430"/>
        <end position="456"/>
    </location>
</feature>
<dbReference type="GeneID" id="14867580"/>
<dbReference type="Gene3D" id="2.60.120.620">
    <property type="entry name" value="q2cbj1_9rhob like domain"/>
    <property type="match status" value="1"/>
</dbReference>
<gene>
    <name evidence="2" type="ORF">DFA_10026</name>
</gene>
<dbReference type="InterPro" id="IPR051468">
    <property type="entry name" value="Fungal_SecMetab_SDRs"/>
</dbReference>
<name>F4Q927_CACFS</name>
<dbReference type="InterPro" id="IPR002347">
    <property type="entry name" value="SDR_fam"/>
</dbReference>
<dbReference type="CDD" id="cd05233">
    <property type="entry name" value="SDR_c"/>
    <property type="match status" value="1"/>
</dbReference>
<dbReference type="SUPFAM" id="SSF51735">
    <property type="entry name" value="NAD(P)-binding Rossmann-fold domains"/>
    <property type="match status" value="1"/>
</dbReference>
<dbReference type="Pfam" id="PF13561">
    <property type="entry name" value="adh_short_C2"/>
    <property type="match status" value="1"/>
</dbReference>
<dbReference type="GO" id="GO:0005737">
    <property type="term" value="C:cytoplasm"/>
    <property type="evidence" value="ECO:0007669"/>
    <property type="project" value="TreeGrafter"/>
</dbReference>
<dbReference type="OMA" id="LENHCLQ"/>
<organism evidence="2 3">
    <name type="scientific">Cavenderia fasciculata</name>
    <name type="common">Slime mold</name>
    <name type="synonym">Dictyostelium fasciculatum</name>
    <dbReference type="NCBI Taxonomy" id="261658"/>
    <lineage>
        <taxon>Eukaryota</taxon>
        <taxon>Amoebozoa</taxon>
        <taxon>Evosea</taxon>
        <taxon>Eumycetozoa</taxon>
        <taxon>Dictyostelia</taxon>
        <taxon>Acytosteliales</taxon>
        <taxon>Cavenderiaceae</taxon>
        <taxon>Cavenderia</taxon>
    </lineage>
</organism>
<reference evidence="3" key="1">
    <citation type="journal article" date="2011" name="Genome Res.">
        <title>Phylogeny-wide analysis of social amoeba genomes highlights ancient origins for complex intercellular communication.</title>
        <authorList>
            <person name="Heidel A.J."/>
            <person name="Lawal H.M."/>
            <person name="Felder M."/>
            <person name="Schilde C."/>
            <person name="Helps N.R."/>
            <person name="Tunggal B."/>
            <person name="Rivero F."/>
            <person name="John U."/>
            <person name="Schleicher M."/>
            <person name="Eichinger L."/>
            <person name="Platzer M."/>
            <person name="Noegel A.A."/>
            <person name="Schaap P."/>
            <person name="Gloeckner G."/>
        </authorList>
    </citation>
    <scope>NUCLEOTIDE SEQUENCE [LARGE SCALE GENOMIC DNA]</scope>
    <source>
        <strain evidence="3">SH3</strain>
    </source>
</reference>
<dbReference type="Gene3D" id="3.40.50.720">
    <property type="entry name" value="NAD(P)-binding Rossmann-like Domain"/>
    <property type="match status" value="2"/>
</dbReference>
<dbReference type="Pfam" id="PF00106">
    <property type="entry name" value="adh_short"/>
    <property type="match status" value="1"/>
</dbReference>
<feature type="compositionally biased region" description="Acidic residues" evidence="1">
    <location>
        <begin position="610"/>
        <end position="621"/>
    </location>
</feature>
<dbReference type="InterPro" id="IPR036291">
    <property type="entry name" value="NAD(P)-bd_dom_sf"/>
</dbReference>
<feature type="region of interest" description="Disordered" evidence="1">
    <location>
        <begin position="597"/>
        <end position="621"/>
    </location>
</feature>
<dbReference type="GO" id="GO:0016491">
    <property type="term" value="F:oxidoreductase activity"/>
    <property type="evidence" value="ECO:0007669"/>
    <property type="project" value="TreeGrafter"/>
</dbReference>
<accession>F4Q927</accession>
<evidence type="ECO:0008006" key="4">
    <source>
        <dbReference type="Google" id="ProtNLM"/>
    </source>
</evidence>
<feature type="region of interest" description="Disordered" evidence="1">
    <location>
        <begin position="374"/>
        <end position="396"/>
    </location>
</feature>
<feature type="compositionally biased region" description="Polar residues" evidence="1">
    <location>
        <begin position="374"/>
        <end position="383"/>
    </location>
</feature>
<proteinExistence type="predicted"/>
<dbReference type="SUPFAM" id="SSF51197">
    <property type="entry name" value="Clavaminate synthase-like"/>
    <property type="match status" value="1"/>
</dbReference>
<evidence type="ECO:0000256" key="1">
    <source>
        <dbReference type="SAM" id="MobiDB-lite"/>
    </source>
</evidence>
<dbReference type="Proteomes" id="UP000007797">
    <property type="component" value="Unassembled WGS sequence"/>
</dbReference>